<dbReference type="Gene3D" id="3.20.20.370">
    <property type="entry name" value="Glycoside hydrolase/deacetylase"/>
    <property type="match status" value="1"/>
</dbReference>
<organism evidence="6 7">
    <name type="scientific">Acidovorax delafieldii 2AN</name>
    <dbReference type="NCBI Taxonomy" id="573060"/>
    <lineage>
        <taxon>Bacteria</taxon>
        <taxon>Pseudomonadati</taxon>
        <taxon>Pseudomonadota</taxon>
        <taxon>Betaproteobacteria</taxon>
        <taxon>Burkholderiales</taxon>
        <taxon>Comamonadaceae</taxon>
        <taxon>Acidovorax</taxon>
    </lineage>
</organism>
<dbReference type="EMBL" id="ACQT01000070">
    <property type="protein sequence ID" value="EER60180.1"/>
    <property type="molecule type" value="Genomic_DNA"/>
</dbReference>
<dbReference type="GO" id="GO:0005975">
    <property type="term" value="P:carbohydrate metabolic process"/>
    <property type="evidence" value="ECO:0007669"/>
    <property type="project" value="InterPro"/>
</dbReference>
<gene>
    <name evidence="6" type="ORF">AcdelDRAFT_2249</name>
</gene>
<keyword evidence="5" id="KW-0119">Carbohydrate metabolism</keyword>
<accession>C5T5R9</accession>
<keyword evidence="7" id="KW-1185">Reference proteome</keyword>
<evidence type="ECO:0000256" key="1">
    <source>
        <dbReference type="ARBA" id="ARBA00001946"/>
    </source>
</evidence>
<keyword evidence="4" id="KW-0460">Magnesium</keyword>
<reference evidence="6 7" key="1">
    <citation type="submission" date="2009-05" db="EMBL/GenBank/DDBJ databases">
        <title>The draft genome of Acidovorax delafieldii 2AN.</title>
        <authorList>
            <consortium name="US DOE Joint Genome Institute (JGI-PGF)"/>
            <person name="Lucas S."/>
            <person name="Copeland A."/>
            <person name="Lapidus A."/>
            <person name="Glavina del Rio T."/>
            <person name="Tice H."/>
            <person name="Bruce D."/>
            <person name="Goodwin L."/>
            <person name="Pitluck S."/>
            <person name="Larimer F."/>
            <person name="Land M.L."/>
            <person name="Hauser L."/>
            <person name="Shelobolina E.S."/>
            <person name="Picardal F."/>
            <person name="Roden E."/>
            <person name="Emerson D."/>
        </authorList>
    </citation>
    <scope>NUCLEOTIDE SEQUENCE [LARGE SCALE GENOMIC DNA]</scope>
    <source>
        <strain evidence="6 7">2AN</strain>
    </source>
</reference>
<keyword evidence="3" id="KW-0378">Hydrolase</keyword>
<evidence type="ECO:0000256" key="2">
    <source>
        <dbReference type="ARBA" id="ARBA00022723"/>
    </source>
</evidence>
<comment type="caution">
    <text evidence="6">The sequence shown here is derived from an EMBL/GenBank/DDBJ whole genome shotgun (WGS) entry which is preliminary data.</text>
</comment>
<dbReference type="InterPro" id="IPR006879">
    <property type="entry name" value="YdjC-like"/>
</dbReference>
<dbReference type="GO" id="GO:0016787">
    <property type="term" value="F:hydrolase activity"/>
    <property type="evidence" value="ECO:0007669"/>
    <property type="project" value="UniProtKB-KW"/>
</dbReference>
<evidence type="ECO:0000313" key="6">
    <source>
        <dbReference type="EMBL" id="EER60180.1"/>
    </source>
</evidence>
<proteinExistence type="predicted"/>
<dbReference type="PATRIC" id="fig|573060.9.peg.2855"/>
<keyword evidence="2" id="KW-0479">Metal-binding</keyword>
<evidence type="ECO:0000256" key="5">
    <source>
        <dbReference type="ARBA" id="ARBA00023277"/>
    </source>
</evidence>
<comment type="cofactor">
    <cofactor evidence="1">
        <name>Mg(2+)</name>
        <dbReference type="ChEBI" id="CHEBI:18420"/>
    </cofactor>
</comment>
<dbReference type="SUPFAM" id="SSF88713">
    <property type="entry name" value="Glycoside hydrolase/deacetylase"/>
    <property type="match status" value="1"/>
</dbReference>
<dbReference type="AlphaFoldDB" id="C5T5R9"/>
<dbReference type="GO" id="GO:0019213">
    <property type="term" value="F:deacetylase activity"/>
    <property type="evidence" value="ECO:0007669"/>
    <property type="project" value="TreeGrafter"/>
</dbReference>
<dbReference type="CDD" id="cd10807">
    <property type="entry name" value="YdjC_like_3"/>
    <property type="match status" value="1"/>
</dbReference>
<evidence type="ECO:0000256" key="3">
    <source>
        <dbReference type="ARBA" id="ARBA00022801"/>
    </source>
</evidence>
<dbReference type="Pfam" id="PF04794">
    <property type="entry name" value="YdjC"/>
    <property type="match status" value="1"/>
</dbReference>
<dbReference type="PANTHER" id="PTHR31609">
    <property type="entry name" value="YDJC DEACETYLASE FAMILY MEMBER"/>
    <property type="match status" value="1"/>
</dbReference>
<name>C5T5R9_ACIDE</name>
<evidence type="ECO:0000313" key="7">
    <source>
        <dbReference type="Proteomes" id="UP000003856"/>
    </source>
</evidence>
<dbReference type="GO" id="GO:0046872">
    <property type="term" value="F:metal ion binding"/>
    <property type="evidence" value="ECO:0007669"/>
    <property type="project" value="UniProtKB-KW"/>
</dbReference>
<dbReference type="InterPro" id="IPR011330">
    <property type="entry name" value="Glyco_hydro/deAcase_b/a-brl"/>
</dbReference>
<evidence type="ECO:0000256" key="4">
    <source>
        <dbReference type="ARBA" id="ARBA00022842"/>
    </source>
</evidence>
<dbReference type="Proteomes" id="UP000003856">
    <property type="component" value="Unassembled WGS sequence"/>
</dbReference>
<dbReference type="PANTHER" id="PTHR31609:SF1">
    <property type="entry name" value="CARBOHYDRATE DEACETYLASE"/>
    <property type="match status" value="1"/>
</dbReference>
<protein>
    <submittedName>
        <fullName evidence="6">YdjC family protein</fullName>
    </submittedName>
</protein>
<sequence>MALDPISSEMPRPLVLCADDFALNAPVSRGIAALAAQGRLSATSAMVLSPRWPHDVALLQPLRGQLDVGLHLDWTSAFAMASGHGLPLGALMARAALGGLNRSAVRSVIERQLDEFETQWKAPPDHIDGHQHVQQFRGIREVLVEVVRRRYPQRSPWLRVSLAPGGQRDLKARIIAAWGAGALARQADRAHVPHAALLSGIYDFSGDQAAYAQSMAGWLRDAPAGTVLMCHPAEGVEADDTIGPARAKEGAYLASEAFAQALAEARVHLARGSILFAAEPR</sequence>